<organism evidence="3 4">
    <name type="scientific">Pieris brassicae</name>
    <name type="common">White butterfly</name>
    <name type="synonym">Large white butterfly</name>
    <dbReference type="NCBI Taxonomy" id="7116"/>
    <lineage>
        <taxon>Eukaryota</taxon>
        <taxon>Metazoa</taxon>
        <taxon>Ecdysozoa</taxon>
        <taxon>Arthropoda</taxon>
        <taxon>Hexapoda</taxon>
        <taxon>Insecta</taxon>
        <taxon>Pterygota</taxon>
        <taxon>Neoptera</taxon>
        <taxon>Endopterygota</taxon>
        <taxon>Lepidoptera</taxon>
        <taxon>Glossata</taxon>
        <taxon>Ditrysia</taxon>
        <taxon>Papilionoidea</taxon>
        <taxon>Pieridae</taxon>
        <taxon>Pierinae</taxon>
        <taxon>Pieris</taxon>
    </lineage>
</organism>
<sequence length="973" mass="109625">MENIYDDLENYEEANIIEDLKNENSELKKKLEQYSSTINQLQINIFQDFENLSSEYKKLELNYSSLLKTARAEIERKTNMITQLNLEKDMMVIQAFQNKGRQCFRKVTYNNKTTSKNTDIDSRPKTEDIHCKMVGKRKSGHLCTMDIKENVLDSKQKTCSKNIPNFKETIPSQFKNRRDEEQVHLPKELRLRDDEALDKKSKNSDTIEFKPLYHNASVSTRSDNDRHSDYLYRQREKARHRRNSPQRISRHRSRSPPADRFSRHKSHDIRKLYNDLEHSAHQDRIPVNQIEQPVLKHKVLPHSEEPSQKKIRVDSYGTYAGTEKICGDSELISFSAALTEPEDPFGSCQSPDYLYCDADHSSIKEIIHTATTPQADPRITSKKYIVRAENGKEVLKCNSTSEIYLQRVNPSLWGIPKVIIPDALLQKPPSVQCLQDNLQTYSEINSIGLSTSLNQTRDDRNSSNAKVNSNGCLTKTSSKASEIPQVNSSHSSKLPQYSTNNDDFSSVLTNACKNKMPFINDTEPRQLVSLGTVEGDLLLSDEGSDNADRSSTADNTTIIKIKNTESVKNTFTFQSSSNSGENKMITNKNEEFDSKIPVDQENHFKNLPETEIPSKDSLKSLQNENNGSTIDIISQNAALSLESNKAEKSLSNKETSHLGKNSTYNVELDQVSDKNKSVNKVKVNVEIHKVPLDLPGKLKSEPGSEDYTDTSTKLEKPKKYQEPKRRQCPEKSDKQSKGYISNKKHKKKKLGETKFKECDKSSLKNTKIQVDTIAPDSHRKFCDLFGESSNSLIMPEDLGIRSGAAAESQKIKFASICNDTQNAVDHVENDPNPGPGLIKESTVDTRVDVNVTAGEHLTNGTVICSLQLTTQRPEKANLFENIKPAISTDSPDVVIISTGVQSKLLEGEIDGDISKNVSIDNARPLTALATSTPLKDQKCIPASRSVKDTVPDEAGDVPDVRIFVKRRRKIKNL</sequence>
<keyword evidence="4" id="KW-1185">Reference proteome</keyword>
<evidence type="ECO:0000256" key="2">
    <source>
        <dbReference type="SAM" id="MobiDB-lite"/>
    </source>
</evidence>
<gene>
    <name evidence="3" type="ORF">PIBRA_LOCUS3784</name>
</gene>
<feature type="compositionally biased region" description="Basic residues" evidence="2">
    <location>
        <begin position="236"/>
        <end position="254"/>
    </location>
</feature>
<feature type="region of interest" description="Disordered" evidence="2">
    <location>
        <begin position="233"/>
        <end position="266"/>
    </location>
</feature>
<feature type="region of interest" description="Disordered" evidence="2">
    <location>
        <begin position="454"/>
        <end position="498"/>
    </location>
</feature>
<keyword evidence="1" id="KW-0175">Coiled coil</keyword>
<comment type="caution">
    <text evidence="3">The sequence shown here is derived from an EMBL/GenBank/DDBJ whole genome shotgun (WGS) entry which is preliminary data.</text>
</comment>
<feature type="region of interest" description="Disordered" evidence="2">
    <location>
        <begin position="694"/>
        <end position="752"/>
    </location>
</feature>
<feature type="compositionally biased region" description="Basic and acidic residues" evidence="2">
    <location>
        <begin position="712"/>
        <end position="736"/>
    </location>
</feature>
<evidence type="ECO:0000313" key="3">
    <source>
        <dbReference type="EMBL" id="CAH4020444.1"/>
    </source>
</evidence>
<name>A0A9P0T610_PIEBR</name>
<dbReference type="EMBL" id="CALOZG010000004">
    <property type="protein sequence ID" value="CAH4020444.1"/>
    <property type="molecule type" value="Genomic_DNA"/>
</dbReference>
<dbReference type="AlphaFoldDB" id="A0A9P0T610"/>
<dbReference type="Proteomes" id="UP001152562">
    <property type="component" value="Unassembled WGS sequence"/>
</dbReference>
<feature type="coiled-coil region" evidence="1">
    <location>
        <begin position="10"/>
        <end position="87"/>
    </location>
</feature>
<accession>A0A9P0T610</accession>
<feature type="compositionally biased region" description="Polar residues" evidence="2">
    <location>
        <begin position="462"/>
        <end position="498"/>
    </location>
</feature>
<evidence type="ECO:0000313" key="4">
    <source>
        <dbReference type="Proteomes" id="UP001152562"/>
    </source>
</evidence>
<evidence type="ECO:0000256" key="1">
    <source>
        <dbReference type="SAM" id="Coils"/>
    </source>
</evidence>
<reference evidence="3" key="1">
    <citation type="submission" date="2022-05" db="EMBL/GenBank/DDBJ databases">
        <authorList>
            <person name="Okamura Y."/>
        </authorList>
    </citation>
    <scope>NUCLEOTIDE SEQUENCE</scope>
</reference>
<protein>
    <submittedName>
        <fullName evidence="3">Uncharacterized protein</fullName>
    </submittedName>
</protein>
<proteinExistence type="predicted"/>